<evidence type="ECO:0000313" key="8">
    <source>
        <dbReference type="WBParaSite" id="PTRK_0000079500.1"/>
    </source>
</evidence>
<dbReference type="PANTHER" id="PTHR24064">
    <property type="entry name" value="SOLUTE CARRIER FAMILY 22 MEMBER"/>
    <property type="match status" value="1"/>
</dbReference>
<feature type="transmembrane region" description="Helical" evidence="5">
    <location>
        <begin position="205"/>
        <end position="223"/>
    </location>
</feature>
<feature type="transmembrane region" description="Helical" evidence="5">
    <location>
        <begin position="12"/>
        <end position="37"/>
    </location>
</feature>
<proteinExistence type="predicted"/>
<evidence type="ECO:0000256" key="5">
    <source>
        <dbReference type="SAM" id="Phobius"/>
    </source>
</evidence>
<dbReference type="AlphaFoldDB" id="A0A0N4Z1P9"/>
<dbReference type="Gene3D" id="1.20.1250.20">
    <property type="entry name" value="MFS general substrate transporter like domains"/>
    <property type="match status" value="1"/>
</dbReference>
<dbReference type="InterPro" id="IPR005829">
    <property type="entry name" value="Sugar_transporter_CS"/>
</dbReference>
<dbReference type="GO" id="GO:0022857">
    <property type="term" value="F:transmembrane transporter activity"/>
    <property type="evidence" value="ECO:0007669"/>
    <property type="project" value="InterPro"/>
</dbReference>
<evidence type="ECO:0000313" key="7">
    <source>
        <dbReference type="Proteomes" id="UP000038045"/>
    </source>
</evidence>
<feature type="transmembrane region" description="Helical" evidence="5">
    <location>
        <begin position="431"/>
        <end position="452"/>
    </location>
</feature>
<keyword evidence="4 5" id="KW-0472">Membrane</keyword>
<evidence type="ECO:0000256" key="1">
    <source>
        <dbReference type="ARBA" id="ARBA00004141"/>
    </source>
</evidence>
<feature type="transmembrane region" description="Helical" evidence="5">
    <location>
        <begin position="144"/>
        <end position="164"/>
    </location>
</feature>
<dbReference type="WBParaSite" id="PTRK_0000079500.1">
    <property type="protein sequence ID" value="PTRK_0000079500.1"/>
    <property type="gene ID" value="PTRK_0000079500"/>
</dbReference>
<dbReference type="InterPro" id="IPR036259">
    <property type="entry name" value="MFS_trans_sf"/>
</dbReference>
<dbReference type="InterPro" id="IPR005828">
    <property type="entry name" value="MFS_sugar_transport-like"/>
</dbReference>
<evidence type="ECO:0000259" key="6">
    <source>
        <dbReference type="PROSITE" id="PS50850"/>
    </source>
</evidence>
<evidence type="ECO:0000256" key="4">
    <source>
        <dbReference type="ARBA" id="ARBA00023136"/>
    </source>
</evidence>
<keyword evidence="2 5" id="KW-0812">Transmembrane</keyword>
<feature type="transmembrane region" description="Helical" evidence="5">
    <location>
        <begin position="119"/>
        <end position="138"/>
    </location>
</feature>
<protein>
    <submittedName>
        <fullName evidence="8">MFS domain-containing protein</fullName>
    </submittedName>
</protein>
<dbReference type="GO" id="GO:0016020">
    <property type="term" value="C:membrane"/>
    <property type="evidence" value="ECO:0007669"/>
    <property type="project" value="UniProtKB-SubCell"/>
</dbReference>
<name>A0A0N4Z1P9_PARTI</name>
<feature type="transmembrane region" description="Helical" evidence="5">
    <location>
        <begin position="310"/>
        <end position="329"/>
    </location>
</feature>
<accession>A0A0N4Z1P9</accession>
<feature type="domain" description="Major facilitator superfamily (MFS) profile" evidence="6">
    <location>
        <begin position="18"/>
        <end position="456"/>
    </location>
</feature>
<dbReference type="SUPFAM" id="SSF103473">
    <property type="entry name" value="MFS general substrate transporter"/>
    <property type="match status" value="1"/>
</dbReference>
<dbReference type="STRING" id="131310.A0A0N4Z1P9"/>
<evidence type="ECO:0000256" key="3">
    <source>
        <dbReference type="ARBA" id="ARBA00022989"/>
    </source>
</evidence>
<sequence>MIFKNYIPEWLNSFNILVFFLWQSTSFLATQNIFVIFSNYVPNWRCKDNGTFDNNCTIFNSGCELEYENNYFSSASIKFGWVCSENNYITSFQSQLQFFGVLVGTVIFGLTSDGFGRKITSIIDIGMGCFLIILSAFINDSKVFFVIRFLLGLSIGGALNSAITYSSEVLPPQQRLFVKCFFNWGLSRVIMTFICYFFNDYSSALFISGIILIPSVLLLIFYFPESPTWYHYKHKEELMIQSEKKIAQLSHLPYEGSQHEPITNKESFLSLLKDKNTFKRLSVLWCMWFVASLCGHAMDLHSNKISGNLYINQFFFGFTIYISKLLIPYIDKNYLWFTRRVFHQSAQTIVIVCFGILAFLVSIKYNGIGILILNIIGIVFIEFCWDACYLCALESMPTNVRSSSLGSCSLMARIGAILSPMLPLLNNFWPSTAYFVVAGLGIINLTISYFFLVETKNISLDKVHLNETSLPGRDSSVELVKTNQQN</sequence>
<feature type="transmembrane region" description="Helical" evidence="5">
    <location>
        <begin position="281"/>
        <end position="298"/>
    </location>
</feature>
<keyword evidence="7" id="KW-1185">Reference proteome</keyword>
<feature type="transmembrane region" description="Helical" evidence="5">
    <location>
        <begin position="341"/>
        <end position="362"/>
    </location>
</feature>
<feature type="transmembrane region" description="Helical" evidence="5">
    <location>
        <begin position="368"/>
        <end position="392"/>
    </location>
</feature>
<keyword evidence="3 5" id="KW-1133">Transmembrane helix</keyword>
<dbReference type="PROSITE" id="PS00217">
    <property type="entry name" value="SUGAR_TRANSPORT_2"/>
    <property type="match status" value="1"/>
</dbReference>
<evidence type="ECO:0000256" key="2">
    <source>
        <dbReference type="ARBA" id="ARBA00022692"/>
    </source>
</evidence>
<dbReference type="Proteomes" id="UP000038045">
    <property type="component" value="Unplaced"/>
</dbReference>
<organism evidence="7 8">
    <name type="scientific">Parastrongyloides trichosuri</name>
    <name type="common">Possum-specific nematode worm</name>
    <dbReference type="NCBI Taxonomy" id="131310"/>
    <lineage>
        <taxon>Eukaryota</taxon>
        <taxon>Metazoa</taxon>
        <taxon>Ecdysozoa</taxon>
        <taxon>Nematoda</taxon>
        <taxon>Chromadorea</taxon>
        <taxon>Rhabditida</taxon>
        <taxon>Tylenchina</taxon>
        <taxon>Panagrolaimomorpha</taxon>
        <taxon>Strongyloidoidea</taxon>
        <taxon>Strongyloididae</taxon>
        <taxon>Parastrongyloides</taxon>
    </lineage>
</organism>
<feature type="transmembrane region" description="Helical" evidence="5">
    <location>
        <begin position="404"/>
        <end position="425"/>
    </location>
</feature>
<dbReference type="Pfam" id="PF00083">
    <property type="entry name" value="Sugar_tr"/>
    <property type="match status" value="1"/>
</dbReference>
<dbReference type="InterPro" id="IPR020846">
    <property type="entry name" value="MFS_dom"/>
</dbReference>
<feature type="transmembrane region" description="Helical" evidence="5">
    <location>
        <begin position="94"/>
        <end position="112"/>
    </location>
</feature>
<reference evidence="8" key="1">
    <citation type="submission" date="2017-02" db="UniProtKB">
        <authorList>
            <consortium name="WormBaseParasite"/>
        </authorList>
    </citation>
    <scope>IDENTIFICATION</scope>
</reference>
<comment type="subcellular location">
    <subcellularLocation>
        <location evidence="1">Membrane</location>
        <topology evidence="1">Multi-pass membrane protein</topology>
    </subcellularLocation>
</comment>
<dbReference type="PROSITE" id="PS50850">
    <property type="entry name" value="MFS"/>
    <property type="match status" value="1"/>
</dbReference>